<gene>
    <name evidence="2" type="ORF">SAMN04488127_1274</name>
</gene>
<proteinExistence type="predicted"/>
<keyword evidence="1" id="KW-0812">Transmembrane</keyword>
<organism evidence="2 3">
    <name type="scientific">Bhargavaea ginsengi</name>
    <dbReference type="NCBI Taxonomy" id="426757"/>
    <lineage>
        <taxon>Bacteria</taxon>
        <taxon>Bacillati</taxon>
        <taxon>Bacillota</taxon>
        <taxon>Bacilli</taxon>
        <taxon>Bacillales</taxon>
        <taxon>Caryophanaceae</taxon>
        <taxon>Bhargavaea</taxon>
    </lineage>
</organism>
<dbReference type="RefSeq" id="WP_092051196.1">
    <property type="nucleotide sequence ID" value="NZ_FNZF01000002.1"/>
</dbReference>
<feature type="transmembrane region" description="Helical" evidence="1">
    <location>
        <begin position="26"/>
        <end position="50"/>
    </location>
</feature>
<dbReference type="OrthoDB" id="1903376at2"/>
<accession>A0A1H6WVW8</accession>
<dbReference type="AlphaFoldDB" id="A0A1H6WVW8"/>
<dbReference type="Pfam" id="PF06691">
    <property type="entry name" value="DUF1189"/>
    <property type="match status" value="1"/>
</dbReference>
<name>A0A1H6WVW8_9BACL</name>
<feature type="transmembrane region" description="Helical" evidence="1">
    <location>
        <begin position="70"/>
        <end position="98"/>
    </location>
</feature>
<feature type="transmembrane region" description="Helical" evidence="1">
    <location>
        <begin position="110"/>
        <end position="127"/>
    </location>
</feature>
<keyword evidence="3" id="KW-1185">Reference proteome</keyword>
<keyword evidence="1" id="KW-1133">Transmembrane helix</keyword>
<keyword evidence="1" id="KW-0472">Membrane</keyword>
<dbReference type="Proteomes" id="UP000199200">
    <property type="component" value="Unassembled WGS sequence"/>
</dbReference>
<dbReference type="STRING" id="426757.SAMN04488127_1274"/>
<evidence type="ECO:0000313" key="3">
    <source>
        <dbReference type="Proteomes" id="UP000199200"/>
    </source>
</evidence>
<evidence type="ECO:0008006" key="4">
    <source>
        <dbReference type="Google" id="ProtNLM"/>
    </source>
</evidence>
<reference evidence="3" key="1">
    <citation type="submission" date="2016-10" db="EMBL/GenBank/DDBJ databases">
        <authorList>
            <person name="Varghese N."/>
            <person name="Submissions S."/>
        </authorList>
    </citation>
    <scope>NUCLEOTIDE SEQUENCE [LARGE SCALE GENOMIC DNA]</scope>
    <source>
        <strain evidence="3">CGMCC 1.6763</strain>
    </source>
</reference>
<sequence length="175" mass="19257">MFLSAFYEPKKLAAYRLLPFGKVVKYIFVFVLLTAVLSFISFSLSSGAILEETGIPAEELKGIGPLLYPAAFVLQFLISTFYFYIKASIAALAGMGMIRLRSRRGEYRHLWRTSAVALTVPTLLLLADDLLGGAIPFAAPLSWAVALVYIWLAAGYYPKNAPVKRPAAHKPPVRS</sequence>
<dbReference type="EMBL" id="FNZF01000002">
    <property type="protein sequence ID" value="SEJ21041.1"/>
    <property type="molecule type" value="Genomic_DNA"/>
</dbReference>
<evidence type="ECO:0000313" key="2">
    <source>
        <dbReference type="EMBL" id="SEJ21041.1"/>
    </source>
</evidence>
<feature type="transmembrane region" description="Helical" evidence="1">
    <location>
        <begin position="133"/>
        <end position="157"/>
    </location>
</feature>
<evidence type="ECO:0000256" key="1">
    <source>
        <dbReference type="SAM" id="Phobius"/>
    </source>
</evidence>
<dbReference type="InterPro" id="IPR009574">
    <property type="entry name" value="DUF1189"/>
</dbReference>
<protein>
    <recommendedName>
        <fullName evidence="4">DUF1189 domain-containing protein</fullName>
    </recommendedName>
</protein>